<sequence length="172" mass="18246">MTIHEFGLLVNRNPSDAEVDRLYEAFDGSASVEFGGPGPAIVHVHRAAASLDVALVNAVVDVESVGFTVTGLVTPDLVTLRVIAERTGRTYESVRRLANGSRGPGGFPAPLSADGWSLYSWARVSTWFADNYGGTDSVTDHDRAIAAADLVLRARALLRGEMNLAPLLSLPG</sequence>
<organism evidence="1">
    <name type="scientific">freshwater metagenome</name>
    <dbReference type="NCBI Taxonomy" id="449393"/>
    <lineage>
        <taxon>unclassified sequences</taxon>
        <taxon>metagenomes</taxon>
        <taxon>ecological metagenomes</taxon>
    </lineage>
</organism>
<protein>
    <submittedName>
        <fullName evidence="1">Unannotated protein</fullName>
    </submittedName>
</protein>
<accession>A0A6J6UFP6</accession>
<reference evidence="1" key="1">
    <citation type="submission" date="2020-05" db="EMBL/GenBank/DDBJ databases">
        <authorList>
            <person name="Chiriac C."/>
            <person name="Salcher M."/>
            <person name="Ghai R."/>
            <person name="Kavagutti S V."/>
        </authorList>
    </citation>
    <scope>NUCLEOTIDE SEQUENCE</scope>
</reference>
<gene>
    <name evidence="1" type="ORF">UFOPK2786_01707</name>
</gene>
<evidence type="ECO:0000313" key="1">
    <source>
        <dbReference type="EMBL" id="CAB4758671.1"/>
    </source>
</evidence>
<dbReference type="AlphaFoldDB" id="A0A6J6UFP6"/>
<name>A0A6J6UFP6_9ZZZZ</name>
<dbReference type="EMBL" id="CAEZYW010000327">
    <property type="protein sequence ID" value="CAB4758671.1"/>
    <property type="molecule type" value="Genomic_DNA"/>
</dbReference>
<proteinExistence type="predicted"/>